<protein>
    <submittedName>
        <fullName evidence="1">Uncharacterized protein</fullName>
    </submittedName>
</protein>
<reference evidence="1" key="1">
    <citation type="submission" date="2021-05" db="EMBL/GenBank/DDBJ databases">
        <authorList>
            <person name="Alioto T."/>
            <person name="Alioto T."/>
            <person name="Gomez Garrido J."/>
        </authorList>
    </citation>
    <scope>NUCLEOTIDE SEQUENCE</scope>
</reference>
<evidence type="ECO:0000313" key="1">
    <source>
        <dbReference type="EMBL" id="CAG6744484.1"/>
    </source>
</evidence>
<name>A0A8D8ZBF0_9HEMI</name>
<dbReference type="EMBL" id="HBUF01468016">
    <property type="protein sequence ID" value="CAG6744484.1"/>
    <property type="molecule type" value="Transcribed_RNA"/>
</dbReference>
<proteinExistence type="predicted"/>
<sequence>METCCFFSLCVCAGESVEDRRYSSLRCCCDRVSLCSLQIYCCMTHSHSPSCSFPMLRCHRRCGGTWFTFRKVISCFPLGSNKSDKFPIWSLICLSLSHQSSPLTHIANGLSHIFKEERFSFKMSLSDSSKFSHSSDL</sequence>
<accession>A0A8D8ZBF0</accession>
<dbReference type="AlphaFoldDB" id="A0A8D8ZBF0"/>
<organism evidence="1">
    <name type="scientific">Cacopsylla melanoneura</name>
    <dbReference type="NCBI Taxonomy" id="428564"/>
    <lineage>
        <taxon>Eukaryota</taxon>
        <taxon>Metazoa</taxon>
        <taxon>Ecdysozoa</taxon>
        <taxon>Arthropoda</taxon>
        <taxon>Hexapoda</taxon>
        <taxon>Insecta</taxon>
        <taxon>Pterygota</taxon>
        <taxon>Neoptera</taxon>
        <taxon>Paraneoptera</taxon>
        <taxon>Hemiptera</taxon>
        <taxon>Sternorrhyncha</taxon>
        <taxon>Psylloidea</taxon>
        <taxon>Psyllidae</taxon>
        <taxon>Psyllinae</taxon>
        <taxon>Cacopsylla</taxon>
    </lineage>
</organism>